<dbReference type="EMBL" id="VSWC01000014">
    <property type="protein sequence ID" value="KAA1114696.1"/>
    <property type="molecule type" value="Genomic_DNA"/>
</dbReference>
<organism evidence="2 3">
    <name type="scientific">Puccinia graminis f. sp. tritici</name>
    <dbReference type="NCBI Taxonomy" id="56615"/>
    <lineage>
        <taxon>Eukaryota</taxon>
        <taxon>Fungi</taxon>
        <taxon>Dikarya</taxon>
        <taxon>Basidiomycota</taxon>
        <taxon>Pucciniomycotina</taxon>
        <taxon>Pucciniomycetes</taxon>
        <taxon>Pucciniales</taxon>
        <taxon>Pucciniaceae</taxon>
        <taxon>Puccinia</taxon>
    </lineage>
</organism>
<evidence type="ECO:0000313" key="2">
    <source>
        <dbReference type="EMBL" id="KAA1114696.1"/>
    </source>
</evidence>
<feature type="region of interest" description="Disordered" evidence="1">
    <location>
        <begin position="107"/>
        <end position="128"/>
    </location>
</feature>
<gene>
    <name evidence="2" type="ORF">PGT21_018874</name>
</gene>
<proteinExistence type="predicted"/>
<evidence type="ECO:0000256" key="1">
    <source>
        <dbReference type="SAM" id="MobiDB-lite"/>
    </source>
</evidence>
<comment type="caution">
    <text evidence="2">The sequence shown here is derived from an EMBL/GenBank/DDBJ whole genome shotgun (WGS) entry which is preliminary data.</text>
</comment>
<dbReference type="Proteomes" id="UP000324748">
    <property type="component" value="Unassembled WGS sequence"/>
</dbReference>
<dbReference type="AlphaFoldDB" id="A0A5B0QN27"/>
<protein>
    <submittedName>
        <fullName evidence="2">Uncharacterized protein</fullName>
    </submittedName>
</protein>
<reference evidence="2 3" key="1">
    <citation type="submission" date="2019-05" db="EMBL/GenBank/DDBJ databases">
        <title>Emergence of the Ug99 lineage of the wheat stem rust pathogen through somatic hybridization.</title>
        <authorList>
            <person name="Li F."/>
            <person name="Upadhyaya N.M."/>
            <person name="Sperschneider J."/>
            <person name="Matny O."/>
            <person name="Nguyen-Phuc H."/>
            <person name="Mago R."/>
            <person name="Raley C."/>
            <person name="Miller M.E."/>
            <person name="Silverstein K.A.T."/>
            <person name="Henningsen E."/>
            <person name="Hirsch C.D."/>
            <person name="Visser B."/>
            <person name="Pretorius Z.A."/>
            <person name="Steffenson B.J."/>
            <person name="Schwessinger B."/>
            <person name="Dodds P.N."/>
            <person name="Figueroa M."/>
        </authorList>
    </citation>
    <scope>NUCLEOTIDE SEQUENCE [LARGE SCALE GENOMIC DNA]</scope>
    <source>
        <strain evidence="2">21-0</strain>
    </source>
</reference>
<evidence type="ECO:0000313" key="3">
    <source>
        <dbReference type="Proteomes" id="UP000324748"/>
    </source>
</evidence>
<sequence length="156" mass="16752">MLGFQIYVPSRTAAEKERQSPEPGSNQRPQDRLVSYPLQSRALPTELSGGGHDVRPLFGSYIPSHKPILVPSVCSNGANGAAMVSEKRNCADGVFVTESSVFLSHPAPMPDAESGEPAAPRLRPCRGSRGVSRGREGCVVEEHTVTTERCHASRLS</sequence>
<name>A0A5B0QN27_PUCGR</name>
<keyword evidence="3" id="KW-1185">Reference proteome</keyword>
<accession>A0A5B0QN27</accession>
<feature type="region of interest" description="Disordered" evidence="1">
    <location>
        <begin position="1"/>
        <end position="50"/>
    </location>
</feature>